<name>A0AA97CU42_9ACTN</name>
<accession>A0AA97CU42</accession>
<dbReference type="EMBL" id="CP128986">
    <property type="protein sequence ID" value="WOC12419.1"/>
    <property type="molecule type" value="Genomic_DNA"/>
</dbReference>
<reference evidence="1" key="1">
    <citation type="submission" date="2023-06" db="EMBL/GenBank/DDBJ databases">
        <title>Gordonia sp. nov. and Pseudochrobactrum sp. nov., two species isolated from the burying beetle Nicrophorus vespilloides.</title>
        <authorList>
            <person name="Poehlein A."/>
            <person name="Guzman J."/>
            <person name="Daniel R."/>
            <person name="Vilcinskas A."/>
        </authorList>
    </citation>
    <scope>NUCLEOTIDE SEQUENCE</scope>
    <source>
        <strain evidence="1">MP11Mi</strain>
    </source>
</reference>
<proteinExistence type="predicted"/>
<sequence length="33" mass="3647">MWGTRPLRNMAQKGCVDAGALLVELEMQVLTQS</sequence>
<protein>
    <submittedName>
        <fullName evidence="1">Uncharacterized protein</fullName>
    </submittedName>
</protein>
<evidence type="ECO:0000313" key="1">
    <source>
        <dbReference type="EMBL" id="WOC12419.1"/>
    </source>
</evidence>
<organism evidence="1">
    <name type="scientific">Gordonia sp. MP11Mi</name>
    <dbReference type="NCBI Taxonomy" id="3022769"/>
    <lineage>
        <taxon>Bacteria</taxon>
        <taxon>Bacillati</taxon>
        <taxon>Actinomycetota</taxon>
        <taxon>Actinomycetes</taxon>
        <taxon>Mycobacteriales</taxon>
        <taxon>Gordoniaceae</taxon>
        <taxon>Gordonia</taxon>
    </lineage>
</organism>
<dbReference type="AlphaFoldDB" id="A0AA97CU42"/>
<gene>
    <name evidence="1" type="ORF">MP11Mi_15050</name>
</gene>